<evidence type="ECO:0000313" key="2">
    <source>
        <dbReference type="EMBL" id="ORM53632.1"/>
    </source>
</evidence>
<evidence type="ECO:0000313" key="3">
    <source>
        <dbReference type="Proteomes" id="UP000193933"/>
    </source>
</evidence>
<keyword evidence="3" id="KW-1185">Reference proteome</keyword>
<keyword evidence="1" id="KW-0175">Coiled coil</keyword>
<protein>
    <submittedName>
        <fullName evidence="2">Uncharacterized protein</fullName>
    </submittedName>
</protein>
<proteinExistence type="predicted"/>
<dbReference type="EMBL" id="MLFN01000016">
    <property type="protein sequence ID" value="ORM53632.1"/>
    <property type="molecule type" value="Genomic_DNA"/>
</dbReference>
<feature type="coiled-coil region" evidence="1">
    <location>
        <begin position="72"/>
        <end position="215"/>
    </location>
</feature>
<dbReference type="RefSeq" id="WP_094120350.1">
    <property type="nucleotide sequence ID" value="NZ_MLFN01000016.1"/>
</dbReference>
<reference evidence="2 3" key="1">
    <citation type="journal article" date="2017" name="Antonie Van Leeuwenhoek">
        <title>Phylogenomic resolution of the bacterial genus Pantoea and its relationship with Erwinia and Tatumella.</title>
        <authorList>
            <person name="Palmer M."/>
            <person name="Steenkamp E.T."/>
            <person name="Coetzee M.P."/>
            <person name="Chan W.Y."/>
            <person name="van Zyl E."/>
            <person name="De Maayer P."/>
            <person name="Coutinho T.A."/>
            <person name="Blom J."/>
            <person name="Smits T.H."/>
            <person name="Duffy B."/>
            <person name="Venter S.N."/>
        </authorList>
    </citation>
    <scope>NUCLEOTIDE SEQUENCE [LARGE SCALE GENOMIC DNA]</scope>
    <source>
        <strain evidence="2 3">LMG 24534</strain>
    </source>
</reference>
<name>A0A1X1BY24_9GAMM</name>
<dbReference type="AlphaFoldDB" id="A0A1X1BY24"/>
<evidence type="ECO:0000256" key="1">
    <source>
        <dbReference type="SAM" id="Coils"/>
    </source>
</evidence>
<gene>
    <name evidence="2" type="ORF">HA41_07975</name>
</gene>
<organism evidence="2 3">
    <name type="scientific">Pantoea conspicua</name>
    <dbReference type="NCBI Taxonomy" id="472705"/>
    <lineage>
        <taxon>Bacteria</taxon>
        <taxon>Pseudomonadati</taxon>
        <taxon>Pseudomonadota</taxon>
        <taxon>Gammaproteobacteria</taxon>
        <taxon>Enterobacterales</taxon>
        <taxon>Erwiniaceae</taxon>
        <taxon>Pantoea</taxon>
    </lineage>
</organism>
<dbReference type="Proteomes" id="UP000193933">
    <property type="component" value="Unassembled WGS sequence"/>
</dbReference>
<accession>A0A1X1BY24</accession>
<comment type="caution">
    <text evidence="2">The sequence shown here is derived from an EMBL/GenBank/DDBJ whole genome shotgun (WGS) entry which is preliminary data.</text>
</comment>
<sequence length="233" mass="27195">MTSVAPTSDFSDYNIFSITKDIVSNIFPALSEEHFDQFLIQEVDLVAKVVNVDTNDLYERYKNSFFVVRDFLNDYKNELKRIYTLNEELIATVISVEQKINEKGEEILGKDTLLRTKDKELLDSQEANRRLQAEIDNLLDSQAANKRLQELDSQAANKRLQEEINNLLDSKEVSKRLQVEVDNLLNNAAIQKNREEELKEELKLKTEKLQKILSSKEWRFVSFFSRFAKSLNH</sequence>